<reference evidence="5" key="1">
    <citation type="submission" date="2025-08" db="UniProtKB">
        <authorList>
            <consortium name="RefSeq"/>
        </authorList>
    </citation>
    <scope>IDENTIFICATION</scope>
    <source>
        <tissue evidence="5">Testes</tissue>
    </source>
</reference>
<dbReference type="GeneID" id="100367745"/>
<keyword evidence="2" id="KW-0732">Signal</keyword>
<dbReference type="InterPro" id="IPR016187">
    <property type="entry name" value="CTDL_fold"/>
</dbReference>
<dbReference type="InterPro" id="IPR001759">
    <property type="entry name" value="PTX_dom"/>
</dbReference>
<gene>
    <name evidence="5" type="primary">LOC100367745</name>
</gene>
<dbReference type="Pfam" id="PF00059">
    <property type="entry name" value="Lectin_C"/>
    <property type="match status" value="1"/>
</dbReference>
<name>A0ABM0GYB8_SACKO</name>
<dbReference type="Gene3D" id="2.60.120.200">
    <property type="match status" value="1"/>
</dbReference>
<evidence type="ECO:0000313" key="5">
    <source>
        <dbReference type="RefSeq" id="XP_002740074.1"/>
    </source>
</evidence>
<evidence type="ECO:0000256" key="1">
    <source>
        <dbReference type="ARBA" id="ARBA00023157"/>
    </source>
</evidence>
<feature type="chain" id="PRO_5045192315" evidence="2">
    <location>
        <begin position="25"/>
        <end position="396"/>
    </location>
</feature>
<feature type="domain" description="C-type lectin" evidence="3">
    <location>
        <begin position="248"/>
        <end position="371"/>
    </location>
</feature>
<dbReference type="Pfam" id="PF13385">
    <property type="entry name" value="Laminin_G_3"/>
    <property type="match status" value="1"/>
</dbReference>
<organism evidence="4 5">
    <name type="scientific">Saccoglossus kowalevskii</name>
    <name type="common">Acorn worm</name>
    <dbReference type="NCBI Taxonomy" id="10224"/>
    <lineage>
        <taxon>Eukaryota</taxon>
        <taxon>Metazoa</taxon>
        <taxon>Hemichordata</taxon>
        <taxon>Enteropneusta</taxon>
        <taxon>Harrimaniidae</taxon>
        <taxon>Saccoglossus</taxon>
    </lineage>
</organism>
<dbReference type="PANTHER" id="PTHR22801:SF63">
    <property type="entry name" value="C-TYPE LECTIN DOMAIN-CONTAINING PROTEIN"/>
    <property type="match status" value="1"/>
</dbReference>
<sequence length="396" mass="45708">MKGASVQILVLLIWHVTLIETVNGYLDGDSNTRIKRSPESLQNKKLEYESTKVTELEDVLTNNMTNVVVCHWVKIDDAPPNNTKLLWQYGDPEYDQPQMGLALNEDAQPMAILFNSVPTYELSAALKDGQWYHICLKWDGTVGYVEYIENGQARTNGTDIIATQEMLAYGTLKLGGADYKFELSEFNIWQSDMNLYEIQKIYNCNPKSQGDMFSWNSISIVDDQEIVKDLDLPGENEATFVCEGCARYELYFTRQTYAYAKYVCEQKGSLAKLATKSTYQFVRSLLLSTDIIQRVQGNGYWIGLRDTGINQFEWQDGEPLENGDYSNWAKRQPNNRKDKNGNYQDCVQLWAKGAFKWDDDWCYKKKSYICEIDFHIHRSHDISLYTCDVKLETYNT</sequence>
<dbReference type="PROSITE" id="PS50041">
    <property type="entry name" value="C_TYPE_LECTIN_2"/>
    <property type="match status" value="1"/>
</dbReference>
<dbReference type="InterPro" id="IPR013320">
    <property type="entry name" value="ConA-like_dom_sf"/>
</dbReference>
<dbReference type="InterPro" id="IPR018378">
    <property type="entry name" value="C-type_lectin_CS"/>
</dbReference>
<dbReference type="PROSITE" id="PS00615">
    <property type="entry name" value="C_TYPE_LECTIN_1"/>
    <property type="match status" value="1"/>
</dbReference>
<dbReference type="CDD" id="cd00037">
    <property type="entry name" value="CLECT"/>
    <property type="match status" value="1"/>
</dbReference>
<dbReference type="Proteomes" id="UP000694865">
    <property type="component" value="Unplaced"/>
</dbReference>
<dbReference type="Gene3D" id="3.10.100.10">
    <property type="entry name" value="Mannose-Binding Protein A, subunit A"/>
    <property type="match status" value="1"/>
</dbReference>
<evidence type="ECO:0000313" key="4">
    <source>
        <dbReference type="Proteomes" id="UP000694865"/>
    </source>
</evidence>
<dbReference type="SMART" id="SM00159">
    <property type="entry name" value="PTX"/>
    <property type="match status" value="1"/>
</dbReference>
<protein>
    <submittedName>
        <fullName evidence="5">Uncharacterized protein LOC100367745</fullName>
    </submittedName>
</protein>
<dbReference type="InterPro" id="IPR050801">
    <property type="entry name" value="Ca-Dep_Lectins_ImmuneDev"/>
</dbReference>
<dbReference type="SUPFAM" id="SSF56436">
    <property type="entry name" value="C-type lectin-like"/>
    <property type="match status" value="1"/>
</dbReference>
<dbReference type="RefSeq" id="XP_002740074.1">
    <property type="nucleotide sequence ID" value="XM_002740028.1"/>
</dbReference>
<keyword evidence="4" id="KW-1185">Reference proteome</keyword>
<dbReference type="PANTHER" id="PTHR22801">
    <property type="entry name" value="LITHOSTATHINE"/>
    <property type="match status" value="1"/>
</dbReference>
<dbReference type="InterPro" id="IPR016186">
    <property type="entry name" value="C-type_lectin-like/link_sf"/>
</dbReference>
<accession>A0ABM0GYB8</accession>
<evidence type="ECO:0000259" key="3">
    <source>
        <dbReference type="PROSITE" id="PS50041"/>
    </source>
</evidence>
<evidence type="ECO:0000256" key="2">
    <source>
        <dbReference type="SAM" id="SignalP"/>
    </source>
</evidence>
<proteinExistence type="predicted"/>
<dbReference type="InterPro" id="IPR001304">
    <property type="entry name" value="C-type_lectin-like"/>
</dbReference>
<keyword evidence="1" id="KW-1015">Disulfide bond</keyword>
<feature type="signal peptide" evidence="2">
    <location>
        <begin position="1"/>
        <end position="24"/>
    </location>
</feature>
<dbReference type="SMART" id="SM00034">
    <property type="entry name" value="CLECT"/>
    <property type="match status" value="1"/>
</dbReference>
<dbReference type="SUPFAM" id="SSF49899">
    <property type="entry name" value="Concanavalin A-like lectins/glucanases"/>
    <property type="match status" value="1"/>
</dbReference>